<reference evidence="3" key="1">
    <citation type="submission" date="2016-10" db="EMBL/GenBank/DDBJ databases">
        <authorList>
            <person name="Varghese N."/>
            <person name="Submissions S."/>
        </authorList>
    </citation>
    <scope>NUCLEOTIDE SEQUENCE [LARGE SCALE GENOMIC DNA]</scope>
    <source>
        <strain evidence="3">DSM 44437</strain>
    </source>
</reference>
<proteinExistence type="predicted"/>
<protein>
    <recommendedName>
        <fullName evidence="4">Small secreted domain</fullName>
    </recommendedName>
</protein>
<dbReference type="Proteomes" id="UP000199503">
    <property type="component" value="Unassembled WGS sequence"/>
</dbReference>
<name>A0A1H9WG43_9PSEU</name>
<feature type="signal peptide" evidence="1">
    <location>
        <begin position="1"/>
        <end position="24"/>
    </location>
</feature>
<keyword evidence="3" id="KW-1185">Reference proteome</keyword>
<feature type="chain" id="PRO_5011582908" description="Small secreted domain" evidence="1">
    <location>
        <begin position="25"/>
        <end position="92"/>
    </location>
</feature>
<organism evidence="2 3">
    <name type="scientific">Lentzea albida</name>
    <dbReference type="NCBI Taxonomy" id="65499"/>
    <lineage>
        <taxon>Bacteria</taxon>
        <taxon>Bacillati</taxon>
        <taxon>Actinomycetota</taxon>
        <taxon>Actinomycetes</taxon>
        <taxon>Pseudonocardiales</taxon>
        <taxon>Pseudonocardiaceae</taxon>
        <taxon>Lentzea</taxon>
    </lineage>
</organism>
<evidence type="ECO:0000313" key="3">
    <source>
        <dbReference type="Proteomes" id="UP000199503"/>
    </source>
</evidence>
<dbReference type="RefSeq" id="WP_177230123.1">
    <property type="nucleotide sequence ID" value="NZ_FOFV01000022.1"/>
</dbReference>
<sequence>MLKKACAVAAVGAGFLMMGTPAFATQDEPVDIAPRYDHTHQVGLVNLDESEVLSDLNVCHVDVNVIAVPLFSNNDSGTCANPDLDVHGDSDR</sequence>
<evidence type="ECO:0000256" key="1">
    <source>
        <dbReference type="SAM" id="SignalP"/>
    </source>
</evidence>
<dbReference type="EMBL" id="FOFV01000022">
    <property type="protein sequence ID" value="SES32896.1"/>
    <property type="molecule type" value="Genomic_DNA"/>
</dbReference>
<evidence type="ECO:0000313" key="2">
    <source>
        <dbReference type="EMBL" id="SES32896.1"/>
    </source>
</evidence>
<keyword evidence="1" id="KW-0732">Signal</keyword>
<evidence type="ECO:0008006" key="4">
    <source>
        <dbReference type="Google" id="ProtNLM"/>
    </source>
</evidence>
<accession>A0A1H9WG43</accession>
<gene>
    <name evidence="2" type="ORF">SAMN04488000_12266</name>
</gene>
<dbReference type="AlphaFoldDB" id="A0A1H9WG43"/>